<evidence type="ECO:0000256" key="1">
    <source>
        <dbReference type="ARBA" id="ARBA00023125"/>
    </source>
</evidence>
<evidence type="ECO:0000313" key="7">
    <source>
        <dbReference type="EMBL" id="CDH55458.1"/>
    </source>
</evidence>
<dbReference type="InterPro" id="IPR009057">
    <property type="entry name" value="Homeodomain-like_sf"/>
</dbReference>
<dbReference type="Pfam" id="PF05920">
    <property type="entry name" value="Homeobox_KN"/>
    <property type="match status" value="1"/>
</dbReference>
<organism evidence="7 8">
    <name type="scientific">Lichtheimia corymbifera JMRC:FSU:9682</name>
    <dbReference type="NCBI Taxonomy" id="1263082"/>
    <lineage>
        <taxon>Eukaryota</taxon>
        <taxon>Fungi</taxon>
        <taxon>Fungi incertae sedis</taxon>
        <taxon>Mucoromycota</taxon>
        <taxon>Mucoromycotina</taxon>
        <taxon>Mucoromycetes</taxon>
        <taxon>Mucorales</taxon>
        <taxon>Lichtheimiaceae</taxon>
        <taxon>Lichtheimia</taxon>
    </lineage>
</organism>
<feature type="region of interest" description="Disordered" evidence="5">
    <location>
        <begin position="104"/>
        <end position="194"/>
    </location>
</feature>
<dbReference type="SMART" id="SM00389">
    <property type="entry name" value="HOX"/>
    <property type="match status" value="1"/>
</dbReference>
<dbReference type="SUPFAM" id="SSF46689">
    <property type="entry name" value="Homeodomain-like"/>
    <property type="match status" value="1"/>
</dbReference>
<dbReference type="GO" id="GO:0003677">
    <property type="term" value="F:DNA binding"/>
    <property type="evidence" value="ECO:0007669"/>
    <property type="project" value="UniProtKB-UniRule"/>
</dbReference>
<dbReference type="VEuPathDB" id="FungiDB:LCOR_06599.1"/>
<feature type="region of interest" description="Disordered" evidence="5">
    <location>
        <begin position="24"/>
        <end position="43"/>
    </location>
</feature>
<dbReference type="InterPro" id="IPR050224">
    <property type="entry name" value="TALE_homeobox"/>
</dbReference>
<feature type="domain" description="Homeobox" evidence="6">
    <location>
        <begin position="233"/>
        <end position="296"/>
    </location>
</feature>
<evidence type="ECO:0000256" key="4">
    <source>
        <dbReference type="PROSITE-ProRule" id="PRU00108"/>
    </source>
</evidence>
<evidence type="ECO:0000256" key="3">
    <source>
        <dbReference type="ARBA" id="ARBA00023242"/>
    </source>
</evidence>
<dbReference type="AlphaFoldDB" id="A0A068RZ95"/>
<feature type="compositionally biased region" description="Polar residues" evidence="5">
    <location>
        <begin position="104"/>
        <end position="130"/>
    </location>
</feature>
<name>A0A068RZ95_9FUNG</name>
<evidence type="ECO:0000256" key="2">
    <source>
        <dbReference type="ARBA" id="ARBA00023155"/>
    </source>
</evidence>
<keyword evidence="3 4" id="KW-0539">Nucleus</keyword>
<keyword evidence="8" id="KW-1185">Reference proteome</keyword>
<keyword evidence="1 4" id="KW-0238">DNA-binding</keyword>
<feature type="DNA-binding region" description="Homeobox" evidence="4">
    <location>
        <begin position="235"/>
        <end position="297"/>
    </location>
</feature>
<sequence>MIESCQQNIQLPPLHSVVSSMHAGAGHLHHPPVSPTTPSSNKMQTREFSPVILFHDYAYPASPSNTERVHIPCGDPYYSPLIEQKRSKISEMLETNGRLWNNVMRNNRESSPNSNQHHPSLGNNKNQTMSQHHHQHDHLTSLPPLLSPSLSTQQQRPQSMRSSPIFFSSSDVQAEDSSSSISGSSSGEEDSHHYNNERYNMTTITPPYYCDFSRQKPSRELSQFDTGKSIFDGVVRRRRGNLPKPVTAILKQWLIEHCSNPYPTEDEKNWLQRRTGLTLNQISNWFINARRRILPMILLKAAAAEGRPLERYRKRRGKPPSAASLIQPYHVNAKSKPQEMLVIKKRGTKRSAYANDLDDPHQAKYNRGA</sequence>
<protein>
    <recommendedName>
        <fullName evidence="6">Homeobox domain-containing protein</fullName>
    </recommendedName>
</protein>
<dbReference type="OrthoDB" id="10056939at2759"/>
<comment type="caution">
    <text evidence="7">The sequence shown here is derived from an EMBL/GenBank/DDBJ whole genome shotgun (WGS) entry which is preliminary data.</text>
</comment>
<accession>A0A068RZ95</accession>
<evidence type="ECO:0000313" key="8">
    <source>
        <dbReference type="Proteomes" id="UP000027586"/>
    </source>
</evidence>
<dbReference type="STRING" id="1263082.A0A068RZ95"/>
<dbReference type="InterPro" id="IPR001356">
    <property type="entry name" value="HD"/>
</dbReference>
<feature type="compositionally biased region" description="Low complexity" evidence="5">
    <location>
        <begin position="140"/>
        <end position="186"/>
    </location>
</feature>
<dbReference type="PANTHER" id="PTHR11850">
    <property type="entry name" value="HOMEOBOX PROTEIN TRANSCRIPTION FACTORS"/>
    <property type="match status" value="1"/>
</dbReference>
<proteinExistence type="predicted"/>
<dbReference type="EMBL" id="CBTN010000029">
    <property type="protein sequence ID" value="CDH55458.1"/>
    <property type="molecule type" value="Genomic_DNA"/>
</dbReference>
<reference evidence="7" key="1">
    <citation type="submission" date="2013-08" db="EMBL/GenBank/DDBJ databases">
        <title>Gene expansion shapes genome architecture in the human pathogen Lichtheimia corymbifera: an evolutionary genomics analysis in the ancient terrestrial Mucorales (Mucoromycotina).</title>
        <authorList>
            <person name="Schwartze V.U."/>
            <person name="Winter S."/>
            <person name="Shelest E."/>
            <person name="Marcet-Houben M."/>
            <person name="Horn F."/>
            <person name="Wehner S."/>
            <person name="Hoffmann K."/>
            <person name="Riege K."/>
            <person name="Sammeth M."/>
            <person name="Nowrousian M."/>
            <person name="Valiante V."/>
            <person name="Linde J."/>
            <person name="Jacobsen I.D."/>
            <person name="Marz M."/>
            <person name="Brakhage A.A."/>
            <person name="Gabaldon T."/>
            <person name="Bocker S."/>
            <person name="Voigt K."/>
        </authorList>
    </citation>
    <scope>NUCLEOTIDE SEQUENCE [LARGE SCALE GENOMIC DNA]</scope>
    <source>
        <strain evidence="7">FSU 9682</strain>
    </source>
</reference>
<dbReference type="CDD" id="cd00086">
    <property type="entry name" value="homeodomain"/>
    <property type="match status" value="1"/>
</dbReference>
<evidence type="ECO:0000256" key="5">
    <source>
        <dbReference type="SAM" id="MobiDB-lite"/>
    </source>
</evidence>
<dbReference type="PROSITE" id="PS50071">
    <property type="entry name" value="HOMEOBOX_2"/>
    <property type="match status" value="1"/>
</dbReference>
<evidence type="ECO:0000259" key="6">
    <source>
        <dbReference type="PROSITE" id="PS50071"/>
    </source>
</evidence>
<dbReference type="GO" id="GO:0005634">
    <property type="term" value="C:nucleus"/>
    <property type="evidence" value="ECO:0007669"/>
    <property type="project" value="UniProtKB-SubCell"/>
</dbReference>
<dbReference type="GO" id="GO:0006355">
    <property type="term" value="P:regulation of DNA-templated transcription"/>
    <property type="evidence" value="ECO:0007669"/>
    <property type="project" value="InterPro"/>
</dbReference>
<dbReference type="Proteomes" id="UP000027586">
    <property type="component" value="Unassembled WGS sequence"/>
</dbReference>
<keyword evidence="2 4" id="KW-0371">Homeobox</keyword>
<comment type="subcellular location">
    <subcellularLocation>
        <location evidence="4">Nucleus</location>
    </subcellularLocation>
</comment>
<gene>
    <name evidence="7" type="ORF">LCOR_06599.1</name>
</gene>
<dbReference type="InterPro" id="IPR008422">
    <property type="entry name" value="KN_HD"/>
</dbReference>
<dbReference type="Gene3D" id="1.10.10.60">
    <property type="entry name" value="Homeodomain-like"/>
    <property type="match status" value="1"/>
</dbReference>